<dbReference type="RefSeq" id="XP_007872323.1">
    <property type="nucleotide sequence ID" value="XM_007874132.1"/>
</dbReference>
<proteinExistence type="inferred from homology"/>
<dbReference type="OrthoDB" id="194865at2759"/>
<accession>M7NVU0</accession>
<dbReference type="PANTHER" id="PTHR14189:SF0">
    <property type="entry name" value="PROTEIN PHOSPHATASE METHYLESTERASE 1"/>
    <property type="match status" value="1"/>
</dbReference>
<evidence type="ECO:0000256" key="6">
    <source>
        <dbReference type="PIRNR" id="PIRNR022950"/>
    </source>
</evidence>
<organism evidence="9 10">
    <name type="scientific">Pneumocystis murina (strain B123)</name>
    <name type="common">Mouse pneumocystis pneumonia agent</name>
    <name type="synonym">Pneumocystis carinii f. sp. muris</name>
    <dbReference type="NCBI Taxonomy" id="1069680"/>
    <lineage>
        <taxon>Eukaryota</taxon>
        <taxon>Fungi</taxon>
        <taxon>Dikarya</taxon>
        <taxon>Ascomycota</taxon>
        <taxon>Taphrinomycotina</taxon>
        <taxon>Pneumocystomycetes</taxon>
        <taxon>Pneumocystaceae</taxon>
        <taxon>Pneumocystis</taxon>
    </lineage>
</organism>
<comment type="function">
    <text evidence="6">Demethylates proteins that have been reversibly carboxymethylated.</text>
</comment>
<keyword evidence="10" id="KW-1185">Reference proteome</keyword>
<evidence type="ECO:0000313" key="10">
    <source>
        <dbReference type="Proteomes" id="UP000011958"/>
    </source>
</evidence>
<feature type="domain" description="AB hydrolase-1" evidence="8">
    <location>
        <begin position="114"/>
        <end position="368"/>
    </location>
</feature>
<comment type="catalytic activity">
    <reaction evidence="5">
        <text>[phosphatase 2A protein]-C-terminal L-leucine methyl ester + H2O = [phosphatase 2A protein]-C-terminal L-leucine + methanol + H(+)</text>
        <dbReference type="Rhea" id="RHEA:48548"/>
        <dbReference type="Rhea" id="RHEA-COMP:12134"/>
        <dbReference type="Rhea" id="RHEA-COMP:12135"/>
        <dbReference type="ChEBI" id="CHEBI:15377"/>
        <dbReference type="ChEBI" id="CHEBI:15378"/>
        <dbReference type="ChEBI" id="CHEBI:17790"/>
        <dbReference type="ChEBI" id="CHEBI:90516"/>
        <dbReference type="ChEBI" id="CHEBI:90517"/>
        <dbReference type="EC" id="3.1.1.89"/>
    </reaction>
</comment>
<evidence type="ECO:0000256" key="3">
    <source>
        <dbReference type="ARBA" id="ARBA00022487"/>
    </source>
</evidence>
<evidence type="ECO:0000256" key="2">
    <source>
        <dbReference type="ARBA" id="ARBA00020672"/>
    </source>
</evidence>
<dbReference type="AlphaFoldDB" id="M7NVU0"/>
<dbReference type="Proteomes" id="UP000011958">
    <property type="component" value="Unassembled WGS sequence"/>
</dbReference>
<dbReference type="VEuPathDB" id="FungiDB:PNEG_00445"/>
<evidence type="ECO:0000256" key="7">
    <source>
        <dbReference type="PIRSR" id="PIRSR022950-1"/>
    </source>
</evidence>
<dbReference type="GeneID" id="19894143"/>
<gene>
    <name evidence="9" type="ORF">PNEG_00445</name>
</gene>
<comment type="similarity">
    <text evidence="1 6">Belongs to the AB hydrolase superfamily.</text>
</comment>
<name>M7NVU0_PNEMU</name>
<dbReference type="GO" id="GO:0005763">
    <property type="term" value="C:mitochondrial small ribosomal subunit"/>
    <property type="evidence" value="ECO:0007669"/>
    <property type="project" value="EnsemblFungi"/>
</dbReference>
<evidence type="ECO:0000256" key="1">
    <source>
        <dbReference type="ARBA" id="ARBA00008645"/>
    </source>
</evidence>
<feature type="active site" evidence="7">
    <location>
        <position position="224"/>
    </location>
</feature>
<dbReference type="eggNOG" id="KOG2564">
    <property type="taxonomic scope" value="Eukaryota"/>
</dbReference>
<dbReference type="InterPro" id="IPR000073">
    <property type="entry name" value="AB_hydrolase_1"/>
</dbReference>
<keyword evidence="3 6" id="KW-0719">Serine esterase</keyword>
<dbReference type="HOGENOM" id="CLU_024818_3_1_1"/>
<dbReference type="OMA" id="VMVCHHG"/>
<evidence type="ECO:0000256" key="4">
    <source>
        <dbReference type="ARBA" id="ARBA00022801"/>
    </source>
</evidence>
<dbReference type="EC" id="3.1.1.-" evidence="6"/>
<keyword evidence="4 6" id="KW-0378">Hydrolase</keyword>
<feature type="active site" evidence="7">
    <location>
        <position position="199"/>
    </location>
</feature>
<dbReference type="SUPFAM" id="SSF53474">
    <property type="entry name" value="alpha/beta-Hydrolases"/>
    <property type="match status" value="1"/>
</dbReference>
<evidence type="ECO:0000313" key="9">
    <source>
        <dbReference type="EMBL" id="EMR11422.1"/>
    </source>
</evidence>
<dbReference type="EMBL" id="AFWA02000001">
    <property type="protein sequence ID" value="EMR11422.1"/>
    <property type="molecule type" value="Genomic_DNA"/>
</dbReference>
<dbReference type="InterPro" id="IPR029058">
    <property type="entry name" value="AB_hydrolase_fold"/>
</dbReference>
<dbReference type="STRING" id="1069680.M7NVU0"/>
<dbReference type="PANTHER" id="PTHR14189">
    <property type="entry name" value="PROTEIN PHOSPHATASE METHYLESTERASE-1 RELATED"/>
    <property type="match status" value="1"/>
</dbReference>
<feature type="active site" evidence="7">
    <location>
        <position position="355"/>
    </location>
</feature>
<sequence>MSALHRQVIKEKLISPTLFVKTEFEDVDLNESKTDIDSESVCKLYNENMRMRRFDVKDLESEGNEFVDKMGCEDFNTLWSGYFEKSLKIGPFQVYLTVPKLSETKEGTGMSFFIMHHGAGSCGLSFACLAKEITKITNGACGVLSFDVRGHGISDEVLQNGLLDLRLEELSKDFVKMVELVCQNFGWDDISEIVLVGHSIGGAVLTHVAKNQLLPNILGCAVLDIVEGSAINSFSTMMYHLLKRPKFFSSIREGIDWHLKNKILKNEQSAKVSIPLLFKRQISLNTGKNKWIWRVDLNETEPFWHGWLNGLSDCFLAIPSAKLLILSSKDRLDKTLMIAQMQGKFQLLTFQNTGHFIHEDLPELTAKALVSFWKRNQKSLELSKRI</sequence>
<evidence type="ECO:0000256" key="5">
    <source>
        <dbReference type="ARBA" id="ARBA00049203"/>
    </source>
</evidence>
<protein>
    <recommendedName>
        <fullName evidence="2 6">Protein phosphatase methylesterase 1</fullName>
        <shortName evidence="6">PME-1</shortName>
        <ecNumber evidence="6">3.1.1.-</ecNumber>
    </recommendedName>
</protein>
<evidence type="ECO:0000259" key="8">
    <source>
        <dbReference type="Pfam" id="PF12697"/>
    </source>
</evidence>
<dbReference type="GO" id="GO:0051723">
    <property type="term" value="F:protein methylesterase activity"/>
    <property type="evidence" value="ECO:0007669"/>
    <property type="project" value="UniProtKB-EC"/>
</dbReference>
<dbReference type="Gene3D" id="3.40.50.1820">
    <property type="entry name" value="alpha/beta hydrolase"/>
    <property type="match status" value="1"/>
</dbReference>
<dbReference type="Pfam" id="PF12697">
    <property type="entry name" value="Abhydrolase_6"/>
    <property type="match status" value="1"/>
</dbReference>
<reference evidence="10" key="1">
    <citation type="journal article" date="2016" name="Nat. Commun.">
        <title>Genome analysis of three Pneumocystis species reveals adaptation mechanisms to life exclusively in mammalian hosts.</title>
        <authorList>
            <person name="Ma L."/>
            <person name="Chen Z."/>
            <person name="Huang D.W."/>
            <person name="Kutty G."/>
            <person name="Ishihara M."/>
            <person name="Wang H."/>
            <person name="Abouelleil A."/>
            <person name="Bishop L."/>
            <person name="Davey E."/>
            <person name="Deng R."/>
            <person name="Deng X."/>
            <person name="Fan L."/>
            <person name="Fantoni G."/>
            <person name="Fitzgerald M."/>
            <person name="Gogineni E."/>
            <person name="Goldberg J.M."/>
            <person name="Handley G."/>
            <person name="Hu X."/>
            <person name="Huber C."/>
            <person name="Jiao X."/>
            <person name="Jones K."/>
            <person name="Levin J.Z."/>
            <person name="Liu Y."/>
            <person name="Macdonald P."/>
            <person name="Melnikov A."/>
            <person name="Raley C."/>
            <person name="Sassi M."/>
            <person name="Sherman B.T."/>
            <person name="Song X."/>
            <person name="Sykes S."/>
            <person name="Tran B."/>
            <person name="Walsh L."/>
            <person name="Xia Y."/>
            <person name="Yang J."/>
            <person name="Young S."/>
            <person name="Zeng Q."/>
            <person name="Zheng X."/>
            <person name="Stephens R."/>
            <person name="Nusbaum C."/>
            <person name="Birren B.W."/>
            <person name="Azadi P."/>
            <person name="Lempicki R.A."/>
            <person name="Cuomo C.A."/>
            <person name="Kovacs J.A."/>
        </authorList>
    </citation>
    <scope>NUCLEOTIDE SEQUENCE [LARGE SCALE GENOMIC DNA]</scope>
    <source>
        <strain evidence="10">B123</strain>
    </source>
</reference>
<comment type="caution">
    <text evidence="9">The sequence shown here is derived from an EMBL/GenBank/DDBJ whole genome shotgun (WGS) entry which is preliminary data.</text>
</comment>
<dbReference type="PIRSF" id="PIRSF022950">
    <property type="entry name" value="PPase_methylesterase_euk"/>
    <property type="match status" value="1"/>
</dbReference>
<dbReference type="InterPro" id="IPR016812">
    <property type="entry name" value="PPase_methylesterase_euk"/>
</dbReference>